<evidence type="ECO:0000259" key="6">
    <source>
        <dbReference type="Pfam" id="PF03968"/>
    </source>
</evidence>
<dbReference type="GO" id="GO:0043165">
    <property type="term" value="P:Gram-negative-bacterium-type cell outer membrane assembly"/>
    <property type="evidence" value="ECO:0007669"/>
    <property type="project" value="UniProtKB-UniRule"/>
</dbReference>
<dbReference type="InterPro" id="IPR050218">
    <property type="entry name" value="LptD"/>
</dbReference>
<keyword evidence="2 4" id="KW-0472">Membrane</keyword>
<name>A0A9X1DG01_9SPHN</name>
<dbReference type="AlphaFoldDB" id="A0A9X1DG01"/>
<evidence type="ECO:0000256" key="1">
    <source>
        <dbReference type="ARBA" id="ARBA00022729"/>
    </source>
</evidence>
<evidence type="ECO:0000256" key="3">
    <source>
        <dbReference type="ARBA" id="ARBA00023237"/>
    </source>
</evidence>
<organism evidence="8 9">
    <name type="scientific">Sphingobium nicotianae</name>
    <dbReference type="NCBI Taxonomy" id="2782607"/>
    <lineage>
        <taxon>Bacteria</taxon>
        <taxon>Pseudomonadati</taxon>
        <taxon>Pseudomonadota</taxon>
        <taxon>Alphaproteobacteria</taxon>
        <taxon>Sphingomonadales</taxon>
        <taxon>Sphingomonadaceae</taxon>
        <taxon>Sphingobium</taxon>
    </lineage>
</organism>
<gene>
    <name evidence="4 8" type="primary">lptD</name>
    <name evidence="8" type="ORF">KK488_20515</name>
</gene>
<evidence type="ECO:0000259" key="7">
    <source>
        <dbReference type="Pfam" id="PF04453"/>
    </source>
</evidence>
<comment type="subcellular location">
    <subcellularLocation>
        <location evidence="4">Cell outer membrane</location>
    </subcellularLocation>
</comment>
<dbReference type="GO" id="GO:0015920">
    <property type="term" value="P:lipopolysaccharide transport"/>
    <property type="evidence" value="ECO:0007669"/>
    <property type="project" value="InterPro"/>
</dbReference>
<evidence type="ECO:0000313" key="8">
    <source>
        <dbReference type="EMBL" id="MBT2189341.1"/>
    </source>
</evidence>
<comment type="function">
    <text evidence="4">Involved in the assembly of lipopolysaccharide (LPS) at the surface of the outer membrane.</text>
</comment>
<proteinExistence type="inferred from homology"/>
<evidence type="ECO:0000313" key="9">
    <source>
        <dbReference type="Proteomes" id="UP001138757"/>
    </source>
</evidence>
<comment type="caution">
    <text evidence="4">Lacks conserved residue(s) required for the propagation of feature annotation.</text>
</comment>
<dbReference type="PANTHER" id="PTHR30189">
    <property type="entry name" value="LPS-ASSEMBLY PROTEIN"/>
    <property type="match status" value="1"/>
</dbReference>
<dbReference type="InterPro" id="IPR020889">
    <property type="entry name" value="LipoPS_assembly_LptD"/>
</dbReference>
<dbReference type="HAMAP" id="MF_01411">
    <property type="entry name" value="LPS_assembly_LptD"/>
    <property type="match status" value="1"/>
</dbReference>
<reference evidence="8" key="1">
    <citation type="submission" date="2021-05" db="EMBL/GenBank/DDBJ databases">
        <title>Genome of Sphingobium sp. strain.</title>
        <authorList>
            <person name="Fan R."/>
        </authorList>
    </citation>
    <scope>NUCLEOTIDE SEQUENCE</scope>
    <source>
        <strain evidence="8">H33</strain>
    </source>
</reference>
<dbReference type="InterPro" id="IPR005653">
    <property type="entry name" value="OstA-like_N"/>
</dbReference>
<comment type="caution">
    <text evidence="8">The sequence shown here is derived from an EMBL/GenBank/DDBJ whole genome shotgun (WGS) entry which is preliminary data.</text>
</comment>
<dbReference type="EMBL" id="JAHGAW010000017">
    <property type="protein sequence ID" value="MBT2189341.1"/>
    <property type="molecule type" value="Genomic_DNA"/>
</dbReference>
<keyword evidence="9" id="KW-1185">Reference proteome</keyword>
<protein>
    <recommendedName>
        <fullName evidence="4">LPS-assembly protein LptD</fullName>
    </recommendedName>
</protein>
<feature type="region of interest" description="Disordered" evidence="5">
    <location>
        <begin position="51"/>
        <end position="83"/>
    </location>
</feature>
<dbReference type="GO" id="GO:0009279">
    <property type="term" value="C:cell outer membrane"/>
    <property type="evidence" value="ECO:0007669"/>
    <property type="project" value="UniProtKB-SubCell"/>
</dbReference>
<comment type="similarity">
    <text evidence="4">Belongs to the LptD family.</text>
</comment>
<dbReference type="Pfam" id="PF04453">
    <property type="entry name" value="LptD"/>
    <property type="match status" value="1"/>
</dbReference>
<dbReference type="InterPro" id="IPR007543">
    <property type="entry name" value="LptD_C"/>
</dbReference>
<evidence type="ECO:0000256" key="5">
    <source>
        <dbReference type="SAM" id="MobiDB-lite"/>
    </source>
</evidence>
<dbReference type="GO" id="GO:1990351">
    <property type="term" value="C:transporter complex"/>
    <property type="evidence" value="ECO:0007669"/>
    <property type="project" value="TreeGrafter"/>
</dbReference>
<dbReference type="Pfam" id="PF03968">
    <property type="entry name" value="LptD_N"/>
    <property type="match status" value="1"/>
</dbReference>
<comment type="subunit">
    <text evidence="4">Component of the lipopolysaccharide transport and assembly complex.</text>
</comment>
<keyword evidence="1 4" id="KW-0732">Signal</keyword>
<sequence>METVSLATRMRREDDDGIWARSGIRGRDGSGLGIFGPAALATLLLVAGAERANAQESPPPSENAAPSLMDRETRDVAPPGQPISAEEIGFEADKIDYDYGADVVTASGNVHVTREGSRLAADQVVWDRKAGTVIARGDVALVNEKGDKAYADEMDVTESLRDGIIDNLLIVTNDENRLAAERGERKGEIYILNHAAYTPCRVEDDNGCPKEPTWQIQADRVVLDRARELVRYDGARVKLFGLPVIPLPGLRHNIGENGGSGLLVPNINYDRRNGFEIAVPYYWRLASNRDLTITPHVYSNVIPMVEGNYRALLSTGAFQVTGYATFSSQTDIGGTTATTDEKLRGYFAASGKFQFDPLWSLSGSLRYVTDRTFLNRYDISHEDRLRSTLNLERIDTRSYLSIAGWAFQSLRTNEPTGQVPIAIPAIDYRLRMTDPLLGGTVQLQANSLSILRTTGQDTQRAFTGLTWTKNFLTGLGQEVSVTGYARGDVYHSDQNELSPTVIYRGNPGWETRGIAALALDMRWPFIGKALGGAQRIVPRVQLVLSPHLANLNVPNEDARAIDLEDSNLFALNRFPGYDRYEDSSRVTYGFDYTLNIPNFTFDATIGQSYRLDESASVLPNGTGLSDRLSDIVGREQLRFKDFVTVTHRFRLDKDNLAVRRNEIEATVGSRKTYMEVGYIRLNRNVTAGVEDLRDVEEIRLAGRIAFAKRWSVFGSTNIDLTGASDDPTSQLSGFEPVRHRLGIAYEDDCVEMGLTWRRDYQTVGDAQAGNSFQLRLVFKNLGI</sequence>
<dbReference type="Gene3D" id="2.60.450.10">
    <property type="entry name" value="Lipopolysaccharide (LPS) transport protein A like domain"/>
    <property type="match status" value="1"/>
</dbReference>
<accession>A0A9X1DG01</accession>
<dbReference type="PANTHER" id="PTHR30189:SF1">
    <property type="entry name" value="LPS-ASSEMBLY PROTEIN LPTD"/>
    <property type="match status" value="1"/>
</dbReference>
<dbReference type="Proteomes" id="UP001138757">
    <property type="component" value="Unassembled WGS sequence"/>
</dbReference>
<feature type="domain" description="Organic solvent tolerance-like N-terminal" evidence="6">
    <location>
        <begin position="91"/>
        <end position="177"/>
    </location>
</feature>
<evidence type="ECO:0000256" key="4">
    <source>
        <dbReference type="HAMAP-Rule" id="MF_01411"/>
    </source>
</evidence>
<keyword evidence="3 4" id="KW-0998">Cell outer membrane</keyword>
<feature type="domain" description="LptD C-terminal" evidence="7">
    <location>
        <begin position="344"/>
        <end position="710"/>
    </location>
</feature>
<evidence type="ECO:0000256" key="2">
    <source>
        <dbReference type="ARBA" id="ARBA00023136"/>
    </source>
</evidence>